<evidence type="ECO:0000256" key="11">
    <source>
        <dbReference type="ARBA" id="ARBA00022729"/>
    </source>
</evidence>
<dbReference type="Gene3D" id="1.10.510.10">
    <property type="entry name" value="Transferase(Phosphotransferase) domain 1"/>
    <property type="match status" value="4"/>
</dbReference>
<keyword evidence="6" id="KW-0245">EGF-like domain</keyword>
<evidence type="ECO:0000256" key="9">
    <source>
        <dbReference type="ARBA" id="ARBA00022679"/>
    </source>
</evidence>
<keyword evidence="19" id="KW-0675">Receptor</keyword>
<keyword evidence="5" id="KW-0723">Serine/threonine-protein kinase</keyword>
<evidence type="ECO:0000256" key="13">
    <source>
        <dbReference type="ARBA" id="ARBA00022741"/>
    </source>
</evidence>
<dbReference type="GO" id="GO:0005524">
    <property type="term" value="F:ATP binding"/>
    <property type="evidence" value="ECO:0007669"/>
    <property type="project" value="UniProtKB-UniRule"/>
</dbReference>
<feature type="binding site" evidence="23">
    <location>
        <position position="748"/>
    </location>
    <ligand>
        <name>ATP</name>
        <dbReference type="ChEBI" id="CHEBI:30616"/>
    </ligand>
</feature>
<dbReference type="EMBL" id="CM003604">
    <property type="protein sequence ID" value="KYP75139.1"/>
    <property type="molecule type" value="Genomic_DNA"/>
</dbReference>
<dbReference type="InterPro" id="IPR000719">
    <property type="entry name" value="Prot_kinase_dom"/>
</dbReference>
<dbReference type="FunFam" id="1.10.510.10:FF:000358">
    <property type="entry name" value="Putative leucine-rich repeat receptor-like serine/threonine-protein kinase"/>
    <property type="match status" value="1"/>
</dbReference>
<dbReference type="Pfam" id="PF07714">
    <property type="entry name" value="PK_Tyr_Ser-Thr"/>
    <property type="match status" value="1"/>
</dbReference>
<evidence type="ECO:0000256" key="8">
    <source>
        <dbReference type="ARBA" id="ARBA00022614"/>
    </source>
</evidence>
<keyword evidence="7" id="KW-0597">Phosphoprotein</keyword>
<accession>A0A151U767</accession>
<comment type="subcellular location">
    <subcellularLocation>
        <location evidence="1">Cell membrane</location>
        <topology evidence="1">Single-pass membrane protein</topology>
    </subcellularLocation>
    <subcellularLocation>
        <location evidence="2">Membrane</location>
        <topology evidence="2">Single-pass type I membrane protein</topology>
    </subcellularLocation>
</comment>
<protein>
    <recommendedName>
        <fullName evidence="3">non-specific serine/threonine protein kinase</fullName>
        <ecNumber evidence="3">2.7.11.1</ecNumber>
    </recommendedName>
</protein>
<feature type="binding site" evidence="23">
    <location>
        <position position="354"/>
    </location>
    <ligand>
        <name>ATP</name>
        <dbReference type="ChEBI" id="CHEBI:30616"/>
    </ligand>
</feature>
<evidence type="ECO:0000256" key="19">
    <source>
        <dbReference type="ARBA" id="ARBA00023170"/>
    </source>
</evidence>
<feature type="domain" description="Protein kinase" evidence="26">
    <location>
        <begin position="1800"/>
        <end position="2076"/>
    </location>
</feature>
<evidence type="ECO:0000256" key="10">
    <source>
        <dbReference type="ARBA" id="ARBA00022692"/>
    </source>
</evidence>
<dbReference type="InterPro" id="IPR001245">
    <property type="entry name" value="Ser-Thr/Tyr_kinase_cat_dom"/>
</dbReference>
<dbReference type="InterPro" id="IPR011009">
    <property type="entry name" value="Kinase-like_dom_sf"/>
</dbReference>
<keyword evidence="10" id="KW-0812">Transmembrane</keyword>
<dbReference type="Pfam" id="PF00069">
    <property type="entry name" value="Pkinase"/>
    <property type="match status" value="3"/>
</dbReference>
<keyword evidence="11 25" id="KW-0732">Signal</keyword>
<dbReference type="FunFam" id="3.30.200.20:FF:000059">
    <property type="entry name" value="S-receptor-like serine/threonine-protein kinase"/>
    <property type="match status" value="1"/>
</dbReference>
<keyword evidence="16" id="KW-1133">Transmembrane helix</keyword>
<feature type="signal peptide" evidence="25">
    <location>
        <begin position="1"/>
        <end position="26"/>
    </location>
</feature>
<feature type="domain" description="Protein kinase" evidence="26">
    <location>
        <begin position="1183"/>
        <end position="1463"/>
    </location>
</feature>
<dbReference type="Gramene" id="C.cajan_07631.t">
    <property type="protein sequence ID" value="C.cajan_07631.t"/>
    <property type="gene ID" value="C.cajan_07631"/>
</dbReference>
<keyword evidence="13 23" id="KW-0547">Nucleotide-binding</keyword>
<keyword evidence="8" id="KW-0433">Leucine-rich repeat</keyword>
<evidence type="ECO:0000259" key="26">
    <source>
        <dbReference type="PROSITE" id="PS50011"/>
    </source>
</evidence>
<keyword evidence="18" id="KW-1015">Disulfide bond</keyword>
<organism evidence="27 28">
    <name type="scientific">Cajanus cajan</name>
    <name type="common">Pigeon pea</name>
    <name type="synonym">Cajanus indicus</name>
    <dbReference type="NCBI Taxonomy" id="3821"/>
    <lineage>
        <taxon>Eukaryota</taxon>
        <taxon>Viridiplantae</taxon>
        <taxon>Streptophyta</taxon>
        <taxon>Embryophyta</taxon>
        <taxon>Tracheophyta</taxon>
        <taxon>Spermatophyta</taxon>
        <taxon>Magnoliopsida</taxon>
        <taxon>eudicotyledons</taxon>
        <taxon>Gunneridae</taxon>
        <taxon>Pentapetalae</taxon>
        <taxon>rosids</taxon>
        <taxon>fabids</taxon>
        <taxon>Fabales</taxon>
        <taxon>Fabaceae</taxon>
        <taxon>Papilionoideae</taxon>
        <taxon>50 kb inversion clade</taxon>
        <taxon>NPAAA clade</taxon>
        <taxon>indigoferoid/millettioid clade</taxon>
        <taxon>Phaseoleae</taxon>
        <taxon>Cajanus</taxon>
    </lineage>
</organism>
<evidence type="ECO:0000256" key="23">
    <source>
        <dbReference type="PROSITE-ProRule" id="PRU10141"/>
    </source>
</evidence>
<dbReference type="OMA" id="SIFPCAG"/>
<evidence type="ECO:0000256" key="20">
    <source>
        <dbReference type="ARBA" id="ARBA00023180"/>
    </source>
</evidence>
<evidence type="ECO:0000256" key="16">
    <source>
        <dbReference type="ARBA" id="ARBA00022989"/>
    </source>
</evidence>
<evidence type="ECO:0000256" key="12">
    <source>
        <dbReference type="ARBA" id="ARBA00022737"/>
    </source>
</evidence>
<feature type="compositionally biased region" description="Basic and acidic residues" evidence="24">
    <location>
        <begin position="289"/>
        <end position="304"/>
    </location>
</feature>
<dbReference type="CDD" id="cd14066">
    <property type="entry name" value="STKc_IRAK"/>
    <property type="match status" value="1"/>
</dbReference>
<gene>
    <name evidence="27" type="ORF">KK1_007839</name>
</gene>
<keyword evidence="9" id="KW-0808">Transferase</keyword>
<dbReference type="InterPro" id="IPR017441">
    <property type="entry name" value="Protein_kinase_ATP_BS"/>
</dbReference>
<evidence type="ECO:0000256" key="1">
    <source>
        <dbReference type="ARBA" id="ARBA00004162"/>
    </source>
</evidence>
<dbReference type="Proteomes" id="UP000075243">
    <property type="component" value="Chromosome 2"/>
</dbReference>
<feature type="binding site" evidence="23">
    <location>
        <position position="1211"/>
    </location>
    <ligand>
        <name>ATP</name>
        <dbReference type="ChEBI" id="CHEBI:30616"/>
    </ligand>
</feature>
<evidence type="ECO:0000256" key="14">
    <source>
        <dbReference type="ARBA" id="ARBA00022777"/>
    </source>
</evidence>
<dbReference type="GO" id="GO:0004674">
    <property type="term" value="F:protein serine/threonine kinase activity"/>
    <property type="evidence" value="ECO:0007669"/>
    <property type="project" value="UniProtKB-KW"/>
</dbReference>
<dbReference type="Gene3D" id="3.30.200.20">
    <property type="entry name" value="Phosphorylase Kinase, domain 1"/>
    <property type="match status" value="4"/>
</dbReference>
<feature type="domain" description="Protein kinase" evidence="26">
    <location>
        <begin position="720"/>
        <end position="984"/>
    </location>
</feature>
<dbReference type="GO" id="GO:0005886">
    <property type="term" value="C:plasma membrane"/>
    <property type="evidence" value="ECO:0007669"/>
    <property type="project" value="UniProtKB-SubCell"/>
</dbReference>
<reference evidence="27 28" key="1">
    <citation type="journal article" date="2012" name="Nat. Biotechnol.">
        <title>Draft genome sequence of pigeonpea (Cajanus cajan), an orphan legume crop of resource-poor farmers.</title>
        <authorList>
            <person name="Varshney R.K."/>
            <person name="Chen W."/>
            <person name="Li Y."/>
            <person name="Bharti A.K."/>
            <person name="Saxena R.K."/>
            <person name="Schlueter J.A."/>
            <person name="Donoghue M.T."/>
            <person name="Azam S."/>
            <person name="Fan G."/>
            <person name="Whaley A.M."/>
            <person name="Farmer A.D."/>
            <person name="Sheridan J."/>
            <person name="Iwata A."/>
            <person name="Tuteja R."/>
            <person name="Penmetsa R.V."/>
            <person name="Wu W."/>
            <person name="Upadhyaya H.D."/>
            <person name="Yang S.P."/>
            <person name="Shah T."/>
            <person name="Saxena K.B."/>
            <person name="Michael T."/>
            <person name="McCombie W.R."/>
            <person name="Yang B."/>
            <person name="Zhang G."/>
            <person name="Yang H."/>
            <person name="Wang J."/>
            <person name="Spillane C."/>
            <person name="Cook D.R."/>
            <person name="May G.D."/>
            <person name="Xu X."/>
            <person name="Jackson S.A."/>
        </authorList>
    </citation>
    <scope>NUCLEOTIDE SEQUENCE [LARGE SCALE GENOMIC DNA]</scope>
    <source>
        <strain evidence="28">cv. Asha</strain>
    </source>
</reference>
<dbReference type="SMART" id="SM00220">
    <property type="entry name" value="S_TKc"/>
    <property type="match status" value="4"/>
</dbReference>
<feature type="compositionally biased region" description="Basic and acidic residues" evidence="24">
    <location>
        <begin position="2083"/>
        <end position="2093"/>
    </location>
</feature>
<proteinExistence type="predicted"/>
<feature type="domain" description="Protein kinase" evidence="26">
    <location>
        <begin position="326"/>
        <end position="601"/>
    </location>
</feature>
<dbReference type="PROSITE" id="PS00108">
    <property type="entry name" value="PROTEIN_KINASE_ST"/>
    <property type="match status" value="3"/>
</dbReference>
<keyword evidence="12" id="KW-0677">Repeat</keyword>
<dbReference type="InterPro" id="IPR008271">
    <property type="entry name" value="Ser/Thr_kinase_AS"/>
</dbReference>
<evidence type="ECO:0000256" key="15">
    <source>
        <dbReference type="ARBA" id="ARBA00022840"/>
    </source>
</evidence>
<evidence type="ECO:0000313" key="28">
    <source>
        <dbReference type="Proteomes" id="UP000075243"/>
    </source>
</evidence>
<feature type="region of interest" description="Disordered" evidence="24">
    <location>
        <begin position="2083"/>
        <end position="2140"/>
    </location>
</feature>
<dbReference type="SUPFAM" id="SSF56112">
    <property type="entry name" value="Protein kinase-like (PK-like)"/>
    <property type="match status" value="5"/>
</dbReference>
<dbReference type="PANTHER" id="PTHR46008">
    <property type="entry name" value="LEAF RUST 10 DISEASE-RESISTANCE LOCUS RECEPTOR-LIKE PROTEIN KINASE-LIKE 1.4"/>
    <property type="match status" value="1"/>
</dbReference>
<evidence type="ECO:0000256" key="25">
    <source>
        <dbReference type="SAM" id="SignalP"/>
    </source>
</evidence>
<feature type="binding site" evidence="23">
    <location>
        <position position="1828"/>
    </location>
    <ligand>
        <name>ATP</name>
        <dbReference type="ChEBI" id="CHEBI:30616"/>
    </ligand>
</feature>
<evidence type="ECO:0000256" key="5">
    <source>
        <dbReference type="ARBA" id="ARBA00022527"/>
    </source>
</evidence>
<comment type="catalytic activity">
    <reaction evidence="22">
        <text>L-seryl-[protein] + ATP = O-phospho-L-seryl-[protein] + ADP + H(+)</text>
        <dbReference type="Rhea" id="RHEA:17989"/>
        <dbReference type="Rhea" id="RHEA-COMP:9863"/>
        <dbReference type="Rhea" id="RHEA-COMP:11604"/>
        <dbReference type="ChEBI" id="CHEBI:15378"/>
        <dbReference type="ChEBI" id="CHEBI:29999"/>
        <dbReference type="ChEBI" id="CHEBI:30616"/>
        <dbReference type="ChEBI" id="CHEBI:83421"/>
        <dbReference type="ChEBI" id="CHEBI:456216"/>
        <dbReference type="EC" id="2.7.11.1"/>
    </reaction>
</comment>
<evidence type="ECO:0000256" key="17">
    <source>
        <dbReference type="ARBA" id="ARBA00023136"/>
    </source>
</evidence>
<keyword evidence="4" id="KW-1003">Cell membrane</keyword>
<evidence type="ECO:0000256" key="3">
    <source>
        <dbReference type="ARBA" id="ARBA00012513"/>
    </source>
</evidence>
<evidence type="ECO:0000256" key="2">
    <source>
        <dbReference type="ARBA" id="ARBA00004479"/>
    </source>
</evidence>
<feature type="chain" id="PRO_5007589567" description="non-specific serine/threonine protein kinase" evidence="25">
    <location>
        <begin position="27"/>
        <end position="2140"/>
    </location>
</feature>
<keyword evidence="17" id="KW-0472">Membrane</keyword>
<keyword evidence="28" id="KW-1185">Reference proteome</keyword>
<name>A0A151U767_CAJCA</name>
<evidence type="ECO:0000313" key="27">
    <source>
        <dbReference type="EMBL" id="KYP75139.1"/>
    </source>
</evidence>
<dbReference type="PROSITE" id="PS00107">
    <property type="entry name" value="PROTEIN_KINASE_ATP"/>
    <property type="match status" value="4"/>
</dbReference>
<evidence type="ECO:0000256" key="18">
    <source>
        <dbReference type="ARBA" id="ARBA00023157"/>
    </source>
</evidence>
<evidence type="ECO:0000256" key="24">
    <source>
        <dbReference type="SAM" id="MobiDB-lite"/>
    </source>
</evidence>
<evidence type="ECO:0000256" key="4">
    <source>
        <dbReference type="ARBA" id="ARBA00022475"/>
    </source>
</evidence>
<comment type="catalytic activity">
    <reaction evidence="21">
        <text>L-threonyl-[protein] + ATP = O-phospho-L-threonyl-[protein] + ADP + H(+)</text>
        <dbReference type="Rhea" id="RHEA:46608"/>
        <dbReference type="Rhea" id="RHEA-COMP:11060"/>
        <dbReference type="Rhea" id="RHEA-COMP:11605"/>
        <dbReference type="ChEBI" id="CHEBI:15378"/>
        <dbReference type="ChEBI" id="CHEBI:30013"/>
        <dbReference type="ChEBI" id="CHEBI:30616"/>
        <dbReference type="ChEBI" id="CHEBI:61977"/>
        <dbReference type="ChEBI" id="CHEBI:456216"/>
        <dbReference type="EC" id="2.7.11.1"/>
    </reaction>
</comment>
<sequence length="2140" mass="242723">MAPVDLFCFLFFSHLVIILSAGYGNGHQDCPHSFTCGHLGTFYYPFTKAEQPHCGLLPIHDCDNPHSPIITIQLEKNGKNLELNGITQQNAISILDEDFHKSLQQNTCGTLNNNYSLPSPSPLYSIYIKYNVTLFRCKQGLKINQPPKHYLKYPCHGYEYDIYYDSLPSPNNEEAHNLFSSCSVFQLPSKDKTDTKDILSFVTAEMVLQVLLSNDCDECYNHRGGQCRLDSNQKFYCDTGSKKSKDKILKLKLILGLVTGLSVIFSVILIIGCIRKHSPSNPQSQSRNRHTDVIDPRSNPDPENGRVYFGIPLFSYKELEEATYNFHHARQLGSGGFGTVYYGKLRDGREVAVKRLYEHNCRRVEQFMNEVHILTRLRHRNLVSLYGCTSRQSHELLLVYEHVPNGTVACHLHGDLARRGTLPWHIRMKIAIETASALAYLHASDTIHRDVKTMNILLNESFSVKVADFGLSRLFPNDVTHVSTAPLGTPGYVDPEYHQCYQLTNKSDVYSFGVVLIELVSSKPAIDMNRHRDEINLSSLAIKKIQQSAFSELVDPSLGFDSDIEVKRMMVSVAELAFQCLQRDKELRPSMDEVLKVLMRIESGKDMAEHMDEEDLRPPSLPSPDWDENPLFKKIMAHPSPKAVTDTWHSQSTTPNRPNLSSRKTLVAKLYSDQKIFGRYLETENFGLETENFGRKIVAMILVVDVYGRYGYSEIKKVTNSFGNKLGQGGFGSVYKGKLQDGRYVAVKILNELKDSGEEFINEVASISRTSHINIVTLLGFCFEGSKRALIYEFMSNGSLEKFIFQENAQVTDHQLDCQTMYDIAIGVARGLEYLHKGCNTKILHFDIKPHNILLDENFNPKISDFGLAKICTRKESIISIFGARGTAGYIAPEVFSRNFGAVSHKSDVYSYGMMVLEIVGGRKNIKAEVDRSSEIYFPHWIYNRLEPNQELGLENIRSESDEKMENSTIHEVGVKRLCEHNYRRLEQFMNEIKILTRLRHENLVSLYGCTSPSFYIKYNITIFRCNRSLNATLPKYIYKYSNCSDYDIYYGPPNTEIPLGFKWPSFLAPCSTIQLAVQAKPTSNPFQFLSASIAIEVRLSDTCESCLNRGEGQCLLDSKGNFYCAKGIGLPGIIIIGILIIWYCKPRCVSYFYSNPKQESASIYFGVPVFTYKDLEKATKRFDRSRELGEGGFGIVYYGKLDDGREVAVKRLYEHNYRRLEQFMNEIKILTRLRHKNLVSLYGCTSRYSRELLLVFEYISNGTVASHLHHHGSTNRSFLPWPIRIKVAIETATALVHLHASDIIHRDVKTNNILLDNNFCVKVADFGLSRLFPNDVTHVSTAPQGTPGYVDPEYHRCYQLTNKSDVYSFGVVLIELISSMPAIDLNRHKDEINLADLAIRKIQKSEIAQLVDPSLGFESNSDVKRQITSVAELAFQCLQRDKELRPSMDQVLEVLRTIQSWKDEFRHLKELHFDSKGPLSPDHDEMKLLRDVNLISSPKAVTDKWNSDSTSPNLLVSAEDETCPASLDCGDLGQIKFPFTTTLRPHCGLLPIRGCEQKDPYAPKTIQLNNPTPRTYNVLQVEPRTIMIIDDDQYHYLQTNNCKLFTNNFTLPHASLLASFYIKYNITVFRCNHSLKATLPNHFYKYSNCFDYDIYYGPPNTEIPLGFKWPSSLAPCSTIQLAVQAKSTNNPFQFLSASIAIEVRLSEACESCLHHGEGQCLLDGKGTFYCAKENKSLALKLGLGIGLPATIIIGLLIIWHRKPRCVSALYSDSYLESESIYFGVPVFTYKDLEKATKRFDRSRELGEGGFGIVYYGKLIDGREVAVKRLYEHNYRRLEQFMNEIKILTHLRHKNLVSLYGCTSRHSRELLLVFEYISNGTVASHLHHHGSTNRSFLPWPIRIKVAIETATALAYLHASDIIHRDVKTNNILLDNTFCVKVADFGLSRLFPNDVTHVSTAPQGTPGYVDPEYHRCYQLTNKSDVYSFGVVLIELISSMPAIDLNRHKDEINLADLAIRKIQKSAMAQLVDTSLGFESNSDVKRQITSVAELAFQCLQRDKELRPSMDEVLELLKAIESHKDESAHVEEVKVEGEGPSLADGDEVKLLRNMKMRPSPKAVTDKWDSQSTSSNVNAQSSSQI</sequence>
<keyword evidence="14 27" id="KW-0418">Kinase</keyword>
<evidence type="ECO:0000256" key="6">
    <source>
        <dbReference type="ARBA" id="ARBA00022536"/>
    </source>
</evidence>
<feature type="compositionally biased region" description="Low complexity" evidence="24">
    <location>
        <begin position="2125"/>
        <end position="2140"/>
    </location>
</feature>
<keyword evidence="20" id="KW-0325">Glycoprotein</keyword>
<dbReference type="EC" id="2.7.11.1" evidence="3"/>
<keyword evidence="15 23" id="KW-0067">ATP-binding</keyword>
<dbReference type="PROSITE" id="PS50011">
    <property type="entry name" value="PROTEIN_KINASE_DOM"/>
    <property type="match status" value="4"/>
</dbReference>
<dbReference type="PANTHER" id="PTHR46008:SF50">
    <property type="entry name" value="WALL ASSOCIATED KINASE-LIKE PROTEIN"/>
    <property type="match status" value="1"/>
</dbReference>
<evidence type="ECO:0000256" key="21">
    <source>
        <dbReference type="ARBA" id="ARBA00047899"/>
    </source>
</evidence>
<evidence type="ECO:0000256" key="22">
    <source>
        <dbReference type="ARBA" id="ARBA00048679"/>
    </source>
</evidence>
<feature type="region of interest" description="Disordered" evidence="24">
    <location>
        <begin position="278"/>
        <end position="304"/>
    </location>
</feature>
<dbReference type="FunFam" id="1.10.510.10:FF:000161">
    <property type="entry name" value="Wall-associated receptor kinase-like 20"/>
    <property type="match status" value="3"/>
</dbReference>
<evidence type="ECO:0000256" key="7">
    <source>
        <dbReference type="ARBA" id="ARBA00022553"/>
    </source>
</evidence>